<comment type="cofactor">
    <cofactor evidence="1">
        <name>Mg(2+)</name>
        <dbReference type="ChEBI" id="CHEBI:18420"/>
    </cofactor>
</comment>
<keyword evidence="5" id="KW-0119">Carbohydrate metabolism</keyword>
<name>V7I315_9CLOT</name>
<dbReference type="GO" id="GO:0046872">
    <property type="term" value="F:metal ion binding"/>
    <property type="evidence" value="ECO:0007669"/>
    <property type="project" value="UniProtKB-KW"/>
</dbReference>
<keyword evidence="3" id="KW-0378">Hydrolase</keyword>
<dbReference type="GO" id="GO:0016811">
    <property type="term" value="F:hydrolase activity, acting on carbon-nitrogen (but not peptide) bonds, in linear amides"/>
    <property type="evidence" value="ECO:0007669"/>
    <property type="project" value="InterPro"/>
</dbReference>
<dbReference type="InterPro" id="IPR011330">
    <property type="entry name" value="Glyco_hydro/deAcase_b/a-brl"/>
</dbReference>
<evidence type="ECO:0000313" key="7">
    <source>
        <dbReference type="Proteomes" id="UP000017747"/>
    </source>
</evidence>
<dbReference type="PANTHER" id="PTHR31609">
    <property type="entry name" value="YDJC DEACETYLASE FAMILY MEMBER"/>
    <property type="match status" value="1"/>
</dbReference>
<dbReference type="Pfam" id="PF04794">
    <property type="entry name" value="YdjC"/>
    <property type="match status" value="1"/>
</dbReference>
<dbReference type="Proteomes" id="UP000017747">
    <property type="component" value="Unassembled WGS sequence"/>
</dbReference>
<evidence type="ECO:0008006" key="8">
    <source>
        <dbReference type="Google" id="ProtNLM"/>
    </source>
</evidence>
<dbReference type="EMBL" id="AXUN02000203">
    <property type="protein sequence ID" value="ETA79666.1"/>
    <property type="molecule type" value="Genomic_DNA"/>
</dbReference>
<dbReference type="GO" id="GO:0000272">
    <property type="term" value="P:polysaccharide catabolic process"/>
    <property type="evidence" value="ECO:0007669"/>
    <property type="project" value="InterPro"/>
</dbReference>
<evidence type="ECO:0000256" key="2">
    <source>
        <dbReference type="ARBA" id="ARBA00022723"/>
    </source>
</evidence>
<comment type="caution">
    <text evidence="6">The sequence shown here is derived from an EMBL/GenBank/DDBJ whole genome shotgun (WGS) entry which is preliminary data.</text>
</comment>
<evidence type="ECO:0000256" key="5">
    <source>
        <dbReference type="ARBA" id="ARBA00023277"/>
    </source>
</evidence>
<reference evidence="6 7" key="1">
    <citation type="journal article" date="2014" name="Genome Announc.">
        <title>Genome Sequence of Youngiibacter fragilis, the Type Strain of the Genus Youngiibacter.</title>
        <authorList>
            <person name="Wawrik C.B."/>
            <person name="Callaghan A.V."/>
            <person name="Stamps B.W."/>
            <person name="Wawrik B."/>
        </authorList>
    </citation>
    <scope>NUCLEOTIDE SEQUENCE [LARGE SCALE GENOMIC DNA]</scope>
    <source>
        <strain evidence="6 7">232.1</strain>
    </source>
</reference>
<dbReference type="NCBIfam" id="NF002559">
    <property type="entry name" value="PRK02134.1"/>
    <property type="match status" value="1"/>
</dbReference>
<dbReference type="Gene3D" id="3.20.20.370">
    <property type="entry name" value="Glycoside hydrolase/deacetylase"/>
    <property type="match status" value="1"/>
</dbReference>
<sequence>MRLIVNADDFGVSRAVNLGIIDCFRKGIVTSATIMMNMPQAEDAVILAKEHGLPVGLHLVMTSGFPVSADVPSLVGEDGRFRKRGEQLKGYSLKDVEKEFRSQIEKALMMGLTPTHLDSHHHVHMEPGISDIVGDLAKELMVPVRIHTKDHIPEGLKGIPSPDRMIASFHGENLSPADLEKAIEAASKYETVELMCHPGYLDTFVMENSSYNKERAKELDVLVSEEAREIVKRHGIELISFKDL</sequence>
<protein>
    <recommendedName>
        <fullName evidence="8">Carbohydrate deacetylase</fullName>
    </recommendedName>
</protein>
<dbReference type="GO" id="GO:0019213">
    <property type="term" value="F:deacetylase activity"/>
    <property type="evidence" value="ECO:0007669"/>
    <property type="project" value="TreeGrafter"/>
</dbReference>
<evidence type="ECO:0000256" key="1">
    <source>
        <dbReference type="ARBA" id="ARBA00001946"/>
    </source>
</evidence>
<dbReference type="InterPro" id="IPR022948">
    <property type="entry name" value="COD_ChbG_bac"/>
</dbReference>
<dbReference type="PANTHER" id="PTHR31609:SF1">
    <property type="entry name" value="CARBOHYDRATE DEACETYLASE"/>
    <property type="match status" value="1"/>
</dbReference>
<dbReference type="SUPFAM" id="SSF88713">
    <property type="entry name" value="Glycoside hydrolase/deacetylase"/>
    <property type="match status" value="1"/>
</dbReference>
<proteinExistence type="predicted"/>
<dbReference type="OrthoDB" id="9774177at2"/>
<dbReference type="RefSeq" id="WP_023388862.1">
    <property type="nucleotide sequence ID" value="NZ_AXUN02000203.1"/>
</dbReference>
<dbReference type="STRING" id="994573.T472_0216035"/>
<evidence type="ECO:0000256" key="3">
    <source>
        <dbReference type="ARBA" id="ARBA00022801"/>
    </source>
</evidence>
<organism evidence="6 7">
    <name type="scientific">Youngiibacter fragilis 232.1</name>
    <dbReference type="NCBI Taxonomy" id="994573"/>
    <lineage>
        <taxon>Bacteria</taxon>
        <taxon>Bacillati</taxon>
        <taxon>Bacillota</taxon>
        <taxon>Clostridia</taxon>
        <taxon>Eubacteriales</taxon>
        <taxon>Clostridiaceae</taxon>
        <taxon>Youngiibacter</taxon>
    </lineage>
</organism>
<evidence type="ECO:0000313" key="6">
    <source>
        <dbReference type="EMBL" id="ETA79666.1"/>
    </source>
</evidence>
<evidence type="ECO:0000256" key="4">
    <source>
        <dbReference type="ARBA" id="ARBA00022842"/>
    </source>
</evidence>
<accession>V7I315</accession>
<dbReference type="eggNOG" id="COG3394">
    <property type="taxonomic scope" value="Bacteria"/>
</dbReference>
<keyword evidence="7" id="KW-1185">Reference proteome</keyword>
<dbReference type="CDD" id="cd10803">
    <property type="entry name" value="YdjC_EF3048_like"/>
    <property type="match status" value="1"/>
</dbReference>
<keyword evidence="4" id="KW-0460">Magnesium</keyword>
<dbReference type="InterPro" id="IPR006879">
    <property type="entry name" value="YdjC-like"/>
</dbReference>
<dbReference type="AlphaFoldDB" id="V7I315"/>
<gene>
    <name evidence="6" type="ORF">T472_0216035</name>
</gene>
<keyword evidence="2" id="KW-0479">Metal-binding</keyword>